<dbReference type="InterPro" id="IPR050684">
    <property type="entry name" value="HTH-Siroheme_Decarb"/>
</dbReference>
<evidence type="ECO:0000313" key="6">
    <source>
        <dbReference type="EMBL" id="PUA33714.1"/>
    </source>
</evidence>
<dbReference type="GO" id="GO:0043565">
    <property type="term" value="F:sequence-specific DNA binding"/>
    <property type="evidence" value="ECO:0007669"/>
    <property type="project" value="InterPro"/>
</dbReference>
<keyword evidence="1" id="KW-0805">Transcription regulation</keyword>
<dbReference type="SMART" id="SM00344">
    <property type="entry name" value="HTH_ASNC"/>
    <property type="match status" value="1"/>
</dbReference>
<feature type="domain" description="HTH asnC-type" evidence="5">
    <location>
        <begin position="1"/>
        <end position="62"/>
    </location>
</feature>
<evidence type="ECO:0000256" key="3">
    <source>
        <dbReference type="ARBA" id="ARBA00023163"/>
    </source>
</evidence>
<dbReference type="InterPro" id="IPR011991">
    <property type="entry name" value="ArsR-like_HTH"/>
</dbReference>
<comment type="pathway">
    <text evidence="4">Amino-acid biosynthesis.</text>
</comment>
<dbReference type="InterPro" id="IPR000485">
    <property type="entry name" value="AsnC-type_HTH_dom"/>
</dbReference>
<evidence type="ECO:0000313" key="7">
    <source>
        <dbReference type="Proteomes" id="UP000244093"/>
    </source>
</evidence>
<protein>
    <submittedName>
        <fullName evidence="6">Transcriptional regulator</fullName>
    </submittedName>
</protein>
<dbReference type="Pfam" id="PF01037">
    <property type="entry name" value="AsnC_trans_reg"/>
    <property type="match status" value="1"/>
</dbReference>
<dbReference type="EMBL" id="NBVN01000002">
    <property type="protein sequence ID" value="PUA33714.1"/>
    <property type="molecule type" value="Genomic_DNA"/>
</dbReference>
<evidence type="ECO:0000256" key="4">
    <source>
        <dbReference type="ARBA" id="ARBA00029440"/>
    </source>
</evidence>
<dbReference type="InterPro" id="IPR019888">
    <property type="entry name" value="Tscrpt_reg_AsnC-like"/>
</dbReference>
<evidence type="ECO:0000259" key="5">
    <source>
        <dbReference type="PROSITE" id="PS50956"/>
    </source>
</evidence>
<dbReference type="Proteomes" id="UP000244093">
    <property type="component" value="Unassembled WGS sequence"/>
</dbReference>
<dbReference type="InterPro" id="IPR036390">
    <property type="entry name" value="WH_DNA-bd_sf"/>
</dbReference>
<keyword evidence="2" id="KW-0238">DNA-binding</keyword>
<organism evidence="6 7">
    <name type="scientific">Zestosphaera tikiterensis</name>
    <dbReference type="NCBI Taxonomy" id="1973259"/>
    <lineage>
        <taxon>Archaea</taxon>
        <taxon>Thermoproteota</taxon>
        <taxon>Thermoprotei</taxon>
        <taxon>Desulfurococcales</taxon>
        <taxon>Desulfurococcaceae</taxon>
        <taxon>Zestosphaera</taxon>
    </lineage>
</organism>
<dbReference type="SUPFAM" id="SSF54909">
    <property type="entry name" value="Dimeric alpha+beta barrel"/>
    <property type="match status" value="1"/>
</dbReference>
<keyword evidence="3" id="KW-0804">Transcription</keyword>
<gene>
    <name evidence="6" type="ORF">B7O98_03120</name>
</gene>
<dbReference type="Gene3D" id="3.30.70.920">
    <property type="match status" value="1"/>
</dbReference>
<dbReference type="CDD" id="cd00090">
    <property type="entry name" value="HTH_ARSR"/>
    <property type="match status" value="1"/>
</dbReference>
<dbReference type="Gene3D" id="1.10.10.10">
    <property type="entry name" value="Winged helix-like DNA-binding domain superfamily/Winged helix DNA-binding domain"/>
    <property type="match status" value="1"/>
</dbReference>
<proteinExistence type="predicted"/>
<evidence type="ECO:0000256" key="1">
    <source>
        <dbReference type="ARBA" id="ARBA00023015"/>
    </source>
</evidence>
<dbReference type="PANTHER" id="PTHR43413:SF7">
    <property type="entry name" value="HTH-TYPE TRANSCRIPTIONAL REGULATOR PTR2"/>
    <property type="match status" value="1"/>
</dbReference>
<dbReference type="InterPro" id="IPR036388">
    <property type="entry name" value="WH-like_DNA-bd_sf"/>
</dbReference>
<sequence>MDEKDLIILKELSKNARTPVTRIAKTLGISDVAVKKRMSKLEKSGVIRRYTLIIDNKRLDYNAVAYIGVNVQPDKILDVANYLRSKDNVTFVALTSGDHDLLVELWAKDSTQLSKELDSIRNITGVVNLYPAIILDVIKEKEALPQEILKELEKKQ</sequence>
<dbReference type="PROSITE" id="PS50956">
    <property type="entry name" value="HTH_ASNC_2"/>
    <property type="match status" value="1"/>
</dbReference>
<comment type="caution">
    <text evidence="6">The sequence shown here is derived from an EMBL/GenBank/DDBJ whole genome shotgun (WGS) entry which is preliminary data.</text>
</comment>
<dbReference type="Pfam" id="PF13412">
    <property type="entry name" value="HTH_24"/>
    <property type="match status" value="1"/>
</dbReference>
<dbReference type="AlphaFoldDB" id="A0A2R7Y852"/>
<dbReference type="PANTHER" id="PTHR43413">
    <property type="entry name" value="TRANSCRIPTIONAL REGULATOR, ASNC FAMILY"/>
    <property type="match status" value="1"/>
</dbReference>
<evidence type="ECO:0000256" key="2">
    <source>
        <dbReference type="ARBA" id="ARBA00023125"/>
    </source>
</evidence>
<reference evidence="6 7" key="1">
    <citation type="journal article" date="2018" name="Syst. Appl. Microbiol.">
        <title>A new symbiotic nanoarchaeote (Candidatus Nanoclepta minutus) and its host (Zestosphaera tikiterensis gen. nov., sp. nov.) from a New Zealand hot spring.</title>
        <authorList>
            <person name="St John E."/>
            <person name="Liu Y."/>
            <person name="Podar M."/>
            <person name="Stott M.B."/>
            <person name="Meneghin J."/>
            <person name="Chen Z."/>
            <person name="Lagutin K."/>
            <person name="Mitchell K."/>
            <person name="Reysenbach A.L."/>
        </authorList>
    </citation>
    <scope>NUCLEOTIDE SEQUENCE [LARGE SCALE GENOMIC DNA]</scope>
    <source>
        <strain evidence="6">NZ3</strain>
    </source>
</reference>
<name>A0A2R7Y852_9CREN</name>
<dbReference type="InterPro" id="IPR011008">
    <property type="entry name" value="Dimeric_a/b-barrel"/>
</dbReference>
<accession>A0A2R7Y852</accession>
<dbReference type="InterPro" id="IPR019887">
    <property type="entry name" value="Tscrpt_reg_AsnC/Lrp_C"/>
</dbReference>
<dbReference type="SUPFAM" id="SSF46785">
    <property type="entry name" value="Winged helix' DNA-binding domain"/>
    <property type="match status" value="1"/>
</dbReference>
<dbReference type="PRINTS" id="PR00033">
    <property type="entry name" value="HTHASNC"/>
</dbReference>